<dbReference type="GO" id="GO:0030570">
    <property type="term" value="F:pectate lyase activity"/>
    <property type="evidence" value="ECO:0007669"/>
    <property type="project" value="UniProtKB-EC"/>
</dbReference>
<dbReference type="RefSeq" id="WP_040762741.1">
    <property type="nucleotide sequence ID" value="NZ_CP016830.1"/>
</dbReference>
<comment type="subcellular location">
    <subcellularLocation>
        <location evidence="2">Secreted</location>
    </subcellularLocation>
</comment>
<feature type="domain" description="Pel9A-like right handed beta-helix region" evidence="11">
    <location>
        <begin position="23"/>
        <end position="354"/>
    </location>
</feature>
<keyword evidence="6" id="KW-0106">Calcium</keyword>
<dbReference type="EC" id="4.2.2.2" evidence="12"/>
<evidence type="ECO:0000256" key="4">
    <source>
        <dbReference type="ARBA" id="ARBA00022723"/>
    </source>
</evidence>
<dbReference type="Proteomes" id="UP000195953">
    <property type="component" value="Chromosome 1"/>
</dbReference>
<dbReference type="Gene3D" id="2.160.20.10">
    <property type="entry name" value="Single-stranded right-handed beta-helix, Pectin lyase-like"/>
    <property type="match status" value="1"/>
</dbReference>
<evidence type="ECO:0000256" key="8">
    <source>
        <dbReference type="ARBA" id="ARBA00038263"/>
    </source>
</evidence>
<evidence type="ECO:0000259" key="11">
    <source>
        <dbReference type="Pfam" id="PF22842"/>
    </source>
</evidence>
<dbReference type="AlphaFoldDB" id="A0A1Y6HDW7"/>
<evidence type="ECO:0000313" key="13">
    <source>
        <dbReference type="Proteomes" id="UP000195953"/>
    </source>
</evidence>
<feature type="signal peptide" evidence="10">
    <location>
        <begin position="1"/>
        <end position="24"/>
    </location>
</feature>
<feature type="chain" id="PRO_5010990830" evidence="10">
    <location>
        <begin position="25"/>
        <end position="440"/>
    </location>
</feature>
<evidence type="ECO:0000256" key="1">
    <source>
        <dbReference type="ARBA" id="ARBA00001913"/>
    </source>
</evidence>
<dbReference type="eggNOG" id="COG3401">
    <property type="taxonomic scope" value="Bacteria"/>
</dbReference>
<dbReference type="OrthoDB" id="9762467at2"/>
<reference evidence="12 13" key="1">
    <citation type="submission" date="2017-05" db="EMBL/GenBank/DDBJ databases">
        <authorList>
            <person name="Song R."/>
            <person name="Chenine A.L."/>
            <person name="Ruprecht R.M."/>
        </authorList>
    </citation>
    <scope>NUCLEOTIDE SEQUENCE [LARGE SCALE GENOMIC DNA]</scope>
    <source>
        <strain evidence="12">PD5205</strain>
    </source>
</reference>
<evidence type="ECO:0000256" key="5">
    <source>
        <dbReference type="ARBA" id="ARBA00022729"/>
    </source>
</evidence>
<name>A0A1Y6HDW7_9XANT</name>
<accession>A0A1Y6HDW7</accession>
<dbReference type="EMBL" id="LT853885">
    <property type="protein sequence ID" value="SMR01729.1"/>
    <property type="molecule type" value="Genomic_DNA"/>
</dbReference>
<protein>
    <submittedName>
        <fullName evidence="12">Pectate lyase</fullName>
        <ecNumber evidence="12">4.2.2.2</ecNumber>
    </submittedName>
</protein>
<dbReference type="SUPFAM" id="SSF51126">
    <property type="entry name" value="Pectin lyase-like"/>
    <property type="match status" value="1"/>
</dbReference>
<dbReference type="Pfam" id="PF22842">
    <property type="entry name" value="Pel9A-like_beta_helix"/>
    <property type="match status" value="1"/>
</dbReference>
<proteinExistence type="inferred from homology"/>
<dbReference type="STRING" id="48664.BER92_01985"/>
<dbReference type="InterPro" id="IPR011050">
    <property type="entry name" value="Pectin_lyase_fold/virulence"/>
</dbReference>
<dbReference type="InterPro" id="IPR012334">
    <property type="entry name" value="Pectin_lyas_fold"/>
</dbReference>
<comment type="similarity">
    <text evidence="8">Belongs to the polysaccharide lyase 9 family.</text>
</comment>
<dbReference type="GO" id="GO:0046872">
    <property type="term" value="F:metal ion binding"/>
    <property type="evidence" value="ECO:0007669"/>
    <property type="project" value="UniProtKB-KW"/>
</dbReference>
<evidence type="ECO:0000313" key="12">
    <source>
        <dbReference type="EMBL" id="SMR01729.1"/>
    </source>
</evidence>
<keyword evidence="4" id="KW-0479">Metal-binding</keyword>
<evidence type="ECO:0000256" key="6">
    <source>
        <dbReference type="ARBA" id="ARBA00022837"/>
    </source>
</evidence>
<dbReference type="KEGG" id="xfr:BER92_01985"/>
<feature type="region of interest" description="Disordered" evidence="9">
    <location>
        <begin position="420"/>
        <end position="440"/>
    </location>
</feature>
<keyword evidence="3" id="KW-0964">Secreted</keyword>
<evidence type="ECO:0000256" key="2">
    <source>
        <dbReference type="ARBA" id="ARBA00004613"/>
    </source>
</evidence>
<organism evidence="12 13">
    <name type="scientific">Xanthomonas fragariae</name>
    <dbReference type="NCBI Taxonomy" id="48664"/>
    <lineage>
        <taxon>Bacteria</taxon>
        <taxon>Pseudomonadati</taxon>
        <taxon>Pseudomonadota</taxon>
        <taxon>Gammaproteobacteria</taxon>
        <taxon>Lysobacterales</taxon>
        <taxon>Lysobacteraceae</taxon>
        <taxon>Xanthomonas</taxon>
    </lineage>
</organism>
<evidence type="ECO:0000256" key="3">
    <source>
        <dbReference type="ARBA" id="ARBA00022525"/>
    </source>
</evidence>
<evidence type="ECO:0000256" key="7">
    <source>
        <dbReference type="ARBA" id="ARBA00023239"/>
    </source>
</evidence>
<dbReference type="GO" id="GO:0005576">
    <property type="term" value="C:extracellular region"/>
    <property type="evidence" value="ECO:0007669"/>
    <property type="project" value="UniProtKB-SubCell"/>
</dbReference>
<evidence type="ECO:0000256" key="10">
    <source>
        <dbReference type="SAM" id="SignalP"/>
    </source>
</evidence>
<keyword evidence="5 10" id="KW-0732">Signal</keyword>
<gene>
    <name evidence="12" type="ORF">PD5205_00409</name>
</gene>
<keyword evidence="7 12" id="KW-0456">Lyase</keyword>
<sequence length="440" mass="46936">MNTVSRAALAIAFNVAALPSMALAADWYVSATGSDSNPGTLAAPFSSIMAAQTAASAGDTVYLRGGTYRLSNTSISTVGPVRAVVNNIVKNGISYVGYAEEWPVFDFSSVTPTDRRVVAFRVAASNCIFKGFDVVGVRITIADRPTQSKAFFVDGGNSNLFENLAIHDGNAIGWYVVAGSNNRVRNVDAYNNKGLNAFSDGNIDGFGAHPTLAGSTGNIIETSRAWFNSDDGFDLINDAAAVTLQNNWSFYNGYDTDFTPLGNGAGFKAGGYGRNGAAYPKPVPRHVVRFNLAVRNRTNGLYANHHIGGQDWISNTGISNGRANYDMQSTLDDNRTDVPGYDHYLANNLAYGTRLEITNLGSAAENDIGRNSFTLPLSVVTSDFVSLDDRQLMRPRQRNGYLPAITFAIPAPGSALIDAGTNTGNPFNGRAPDLGAFESR</sequence>
<comment type="cofactor">
    <cofactor evidence="1">
        <name>Ca(2+)</name>
        <dbReference type="ChEBI" id="CHEBI:29108"/>
    </cofactor>
</comment>
<dbReference type="InterPro" id="IPR052052">
    <property type="entry name" value="Polysaccharide_Lyase_9"/>
</dbReference>
<dbReference type="PANTHER" id="PTHR40088">
    <property type="entry name" value="PECTATE LYASE (EUROFUNG)"/>
    <property type="match status" value="1"/>
</dbReference>
<dbReference type="InterPro" id="IPR053868">
    <property type="entry name" value="Pel9A-like_beta_helix"/>
</dbReference>
<evidence type="ECO:0000256" key="9">
    <source>
        <dbReference type="SAM" id="MobiDB-lite"/>
    </source>
</evidence>
<dbReference type="PANTHER" id="PTHR40088:SF1">
    <property type="entry name" value="PECTATE LYASE PEL9"/>
    <property type="match status" value="1"/>
</dbReference>